<protein>
    <recommendedName>
        <fullName evidence="2">DUF4283 domain-containing protein</fullName>
    </recommendedName>
</protein>
<evidence type="ECO:0000256" key="1">
    <source>
        <dbReference type="ARBA" id="ARBA00008668"/>
    </source>
</evidence>
<gene>
    <name evidence="3" type="ORF">KI387_039372</name>
</gene>
<name>A0AA38CFR2_TAXCH</name>
<dbReference type="InterPro" id="IPR025558">
    <property type="entry name" value="DUF4283"/>
</dbReference>
<dbReference type="Proteomes" id="UP000824469">
    <property type="component" value="Unassembled WGS sequence"/>
</dbReference>
<evidence type="ECO:0000259" key="2">
    <source>
        <dbReference type="Pfam" id="PF14111"/>
    </source>
</evidence>
<dbReference type="InterPro" id="IPR050592">
    <property type="entry name" value="GDSL_lipolytic_enzyme"/>
</dbReference>
<dbReference type="EMBL" id="JAHRHJ020000011">
    <property type="protein sequence ID" value="KAH9295784.1"/>
    <property type="molecule type" value="Genomic_DNA"/>
</dbReference>
<dbReference type="PANTHER" id="PTHR45642:SF3">
    <property type="entry name" value="OS09G0540400 PROTEIN"/>
    <property type="match status" value="1"/>
</dbReference>
<proteinExistence type="inferred from homology"/>
<evidence type="ECO:0000313" key="4">
    <source>
        <dbReference type="Proteomes" id="UP000824469"/>
    </source>
</evidence>
<feature type="domain" description="DUF4283" evidence="2">
    <location>
        <begin position="357"/>
        <end position="414"/>
    </location>
</feature>
<dbReference type="PANTHER" id="PTHR45642">
    <property type="entry name" value="GDSL ESTERASE/LIPASE EXL3"/>
    <property type="match status" value="1"/>
</dbReference>
<comment type="similarity">
    <text evidence="1">Belongs to the 'GDSL' lipolytic enzyme family.</text>
</comment>
<evidence type="ECO:0000313" key="3">
    <source>
        <dbReference type="EMBL" id="KAH9295784.1"/>
    </source>
</evidence>
<dbReference type="Pfam" id="PF14111">
    <property type="entry name" value="DUF4283"/>
    <property type="match status" value="1"/>
</dbReference>
<dbReference type="Gene3D" id="3.40.50.1110">
    <property type="entry name" value="SGNH hydrolase"/>
    <property type="match status" value="1"/>
</dbReference>
<comment type="caution">
    <text evidence="3">The sequence shown here is derived from an EMBL/GenBank/DDBJ whole genome shotgun (WGS) entry which is preliminary data.</text>
</comment>
<keyword evidence="4" id="KW-1185">Reference proteome</keyword>
<dbReference type="InterPro" id="IPR036514">
    <property type="entry name" value="SGNH_hydro_sf"/>
</dbReference>
<dbReference type="AlphaFoldDB" id="A0AA38CFR2"/>
<reference evidence="3 4" key="1">
    <citation type="journal article" date="2021" name="Nat. Plants">
        <title>The Taxus genome provides insights into paclitaxel biosynthesis.</title>
        <authorList>
            <person name="Xiong X."/>
            <person name="Gou J."/>
            <person name="Liao Q."/>
            <person name="Li Y."/>
            <person name="Zhou Q."/>
            <person name="Bi G."/>
            <person name="Li C."/>
            <person name="Du R."/>
            <person name="Wang X."/>
            <person name="Sun T."/>
            <person name="Guo L."/>
            <person name="Liang H."/>
            <person name="Lu P."/>
            <person name="Wu Y."/>
            <person name="Zhang Z."/>
            <person name="Ro D.K."/>
            <person name="Shang Y."/>
            <person name="Huang S."/>
            <person name="Yan J."/>
        </authorList>
    </citation>
    <scope>NUCLEOTIDE SEQUENCE [LARGE SCALE GENOMIC DNA]</scope>
    <source>
        <strain evidence="3">Ta-2019</strain>
    </source>
</reference>
<sequence length="442" mass="48905">AGLGVKETVPPYLDPKLSTQDLLTGVSFATSGAGYDNLTAAFVNVYPMLKQLDLFKNYKARLENTVGVENSSGLIGEAIFMAVAGTDDFMLNYYQLPIRREQFSVAQYIDFVLQICSNFIEEMYEVGARKLGLVGVPPMGCLPLPTTLAQPISEKELRLKEYNQVAVSYNMKLKALIKKLQARLSGIKLAYIDIYESLFDIINYPSKYGSAKCQSELKIEFGYAFCDAKAAPNPVGSSHGDGSHPTPLQKTRSPYADHFAANGVCNSGRAVGGGSPLQPMNRSSSVDLHTKLTMTDCPDTRVHVLNNNPHRSTTFKDILQGRGLAQGMSPITPLTPAVTNPNVSFGDEVLDLERFYLEHALIGRFSGLWPNLATLHDWITKHWIPILSGKLDLYPCAKGTFIVVFSSIRDKEVIDNKKYVANRMQSRGLFFWKNEEGHRSEG</sequence>
<dbReference type="GO" id="GO:0016788">
    <property type="term" value="F:hydrolase activity, acting on ester bonds"/>
    <property type="evidence" value="ECO:0007669"/>
    <property type="project" value="InterPro"/>
</dbReference>
<accession>A0AA38CFR2</accession>
<organism evidence="3 4">
    <name type="scientific">Taxus chinensis</name>
    <name type="common">Chinese yew</name>
    <name type="synonym">Taxus wallichiana var. chinensis</name>
    <dbReference type="NCBI Taxonomy" id="29808"/>
    <lineage>
        <taxon>Eukaryota</taxon>
        <taxon>Viridiplantae</taxon>
        <taxon>Streptophyta</taxon>
        <taxon>Embryophyta</taxon>
        <taxon>Tracheophyta</taxon>
        <taxon>Spermatophyta</taxon>
        <taxon>Pinopsida</taxon>
        <taxon>Pinidae</taxon>
        <taxon>Conifers II</taxon>
        <taxon>Cupressales</taxon>
        <taxon>Taxaceae</taxon>
        <taxon>Taxus</taxon>
    </lineage>
</organism>
<feature type="non-terminal residue" evidence="3">
    <location>
        <position position="442"/>
    </location>
</feature>
<dbReference type="InterPro" id="IPR001087">
    <property type="entry name" value="GDSL"/>
</dbReference>
<dbReference type="Pfam" id="PF00657">
    <property type="entry name" value="Lipase_GDSL"/>
    <property type="match status" value="1"/>
</dbReference>